<organism evidence="1 2">
    <name type="scientific">Streptomyces telluris</name>
    <dbReference type="NCBI Taxonomy" id="2720021"/>
    <lineage>
        <taxon>Bacteria</taxon>
        <taxon>Bacillati</taxon>
        <taxon>Actinomycetota</taxon>
        <taxon>Actinomycetes</taxon>
        <taxon>Kitasatosporales</taxon>
        <taxon>Streptomycetaceae</taxon>
        <taxon>Streptomyces</taxon>
    </lineage>
</organism>
<evidence type="ECO:0000313" key="1">
    <source>
        <dbReference type="EMBL" id="MCQ8774199.1"/>
    </source>
</evidence>
<reference evidence="1" key="1">
    <citation type="submission" date="2022-06" db="EMBL/GenBank/DDBJ databases">
        <title>WGS of actinobacteria.</title>
        <authorList>
            <person name="Thawai C."/>
        </authorList>
    </citation>
    <scope>NUCLEOTIDE SEQUENCE</scope>
    <source>
        <strain evidence="1">AA8</strain>
    </source>
</reference>
<proteinExistence type="predicted"/>
<dbReference type="EMBL" id="JANIID010000039">
    <property type="protein sequence ID" value="MCQ8774199.1"/>
    <property type="molecule type" value="Genomic_DNA"/>
</dbReference>
<comment type="caution">
    <text evidence="1">The sequence shown here is derived from an EMBL/GenBank/DDBJ whole genome shotgun (WGS) entry which is preliminary data.</text>
</comment>
<dbReference type="RefSeq" id="WP_240977001.1">
    <property type="nucleotide sequence ID" value="NZ_JAATER010000663.1"/>
</dbReference>
<accession>A0A9X2LMU0</accession>
<sequence length="93" mass="10789">MAAREVMLPVYLYGIDRRSLKELKHKLISALNPKRGHCVLKFVEADSQVRTLHRYYKTGMEGNEAQDNAGFRWIKYGIRLTAFDPYLWGSAAR</sequence>
<gene>
    <name evidence="1" type="ORF">NQU55_31220</name>
</gene>
<name>A0A9X2LMU0_9ACTN</name>
<evidence type="ECO:0000313" key="2">
    <source>
        <dbReference type="Proteomes" id="UP001142374"/>
    </source>
</evidence>
<protein>
    <submittedName>
        <fullName evidence="1">Uncharacterized protein</fullName>
    </submittedName>
</protein>
<dbReference type="Proteomes" id="UP001142374">
    <property type="component" value="Unassembled WGS sequence"/>
</dbReference>
<keyword evidence="2" id="KW-1185">Reference proteome</keyword>
<dbReference type="AlphaFoldDB" id="A0A9X2LMU0"/>